<evidence type="ECO:0000259" key="2">
    <source>
        <dbReference type="Pfam" id="PF11974"/>
    </source>
</evidence>
<dbReference type="Pfam" id="PF11974">
    <property type="entry name" value="bMG3"/>
    <property type="match status" value="1"/>
</dbReference>
<proteinExistence type="predicted"/>
<dbReference type="Pfam" id="PF01835">
    <property type="entry name" value="MG2"/>
    <property type="match status" value="1"/>
</dbReference>
<dbReference type="AlphaFoldDB" id="A0A377VXY8"/>
<evidence type="ECO:0000259" key="3">
    <source>
        <dbReference type="Pfam" id="PF17972"/>
    </source>
</evidence>
<dbReference type="Proteomes" id="UP000255099">
    <property type="component" value="Unassembled WGS sequence"/>
</dbReference>
<dbReference type="EMBL" id="UGLB01000003">
    <property type="protein sequence ID" value="STT47119.1"/>
    <property type="molecule type" value="Genomic_DNA"/>
</dbReference>
<feature type="domain" description="Macroglobulin" evidence="1">
    <location>
        <begin position="260"/>
        <end position="351"/>
    </location>
</feature>
<sequence>MSPKRELIVSVDPTLTALNKATLDKPFEKTLTTRDIAPSVGFASRGSLLPGNVVAGLPVMALNVDNVDVNFFRIKPESLSAFVSQWEYRNSLSNWESDELLKMADLVYTGRFDLNPARNTREKLLLPLSDIKPLQQPGVYVAVMNPAGRYSYSNAATLFTLSDIGVSAHRYHNRLDVFTQSLENGAAQSGIEVQLLNAKGQTLAEAKSDSQGHVTLQTDKEAALLLARKEGQTTLLDLKLPALDLAEFSIAGAPGFSKQFFMFGPRDLYRPGETVILNALLRDSDGKPLAEQPVKLEVVQPDGQVIRSVMSKPVNGLYQFTYPLDSGAATGMWHIRASAGDNQPREWDFHVEDFMPERMALNLTPQAAPVAPDADVTFGVSGAYLYGAPASGNQLQGKLFLRPLRDAVAALPGIRPQFTLKDVYDYLTDTTVKQPVVDENSNAAFDIVYADVKGEKKAISGLQVRLIRERRDYYWNWSDSEGWQSQFDQKICRRARSR</sequence>
<evidence type="ECO:0000313" key="6">
    <source>
        <dbReference type="Proteomes" id="UP000255099"/>
    </source>
</evidence>
<dbReference type="InterPro" id="IPR041203">
    <property type="entry name" value="Bact_A2M_MG5"/>
</dbReference>
<dbReference type="PANTHER" id="PTHR40094">
    <property type="entry name" value="ALPHA-2-MACROGLOBULIN HOMOLOG"/>
    <property type="match status" value="1"/>
</dbReference>
<reference evidence="5 6" key="1">
    <citation type="submission" date="2018-06" db="EMBL/GenBank/DDBJ databases">
        <authorList>
            <consortium name="Pathogen Informatics"/>
            <person name="Doyle S."/>
        </authorList>
    </citation>
    <scope>NUCLEOTIDE SEQUENCE [LARGE SCALE GENOMIC DNA]</scope>
    <source>
        <strain evidence="5 6">NCTC9637</strain>
    </source>
</reference>
<dbReference type="Gene3D" id="2.60.40.1930">
    <property type="match status" value="1"/>
</dbReference>
<dbReference type="Pfam" id="PF21142">
    <property type="entry name" value="A2M_bMG2"/>
    <property type="match status" value="1"/>
</dbReference>
<accession>A0A377VXY8</accession>
<gene>
    <name evidence="5" type="ORF">NCTC9637_02023</name>
</gene>
<dbReference type="InterPro" id="IPR021868">
    <property type="entry name" value="Alpha_2_Macroglob_MG3"/>
</dbReference>
<dbReference type="Pfam" id="PF17972">
    <property type="entry name" value="bMG5"/>
    <property type="match status" value="1"/>
</dbReference>
<protein>
    <submittedName>
        <fullName evidence="5">Alpha-2-macroglobulin</fullName>
    </submittedName>
</protein>
<dbReference type="InterPro" id="IPR049120">
    <property type="entry name" value="A2M_bMG2"/>
</dbReference>
<feature type="domain" description="Bacterial Alpha-2-macroglobulin MG5" evidence="3">
    <location>
        <begin position="357"/>
        <end position="459"/>
    </location>
</feature>
<name>A0A377VXY8_KLEPN</name>
<organism evidence="5 6">
    <name type="scientific">Klebsiella pneumoniae</name>
    <dbReference type="NCBI Taxonomy" id="573"/>
    <lineage>
        <taxon>Bacteria</taxon>
        <taxon>Pseudomonadati</taxon>
        <taxon>Pseudomonadota</taxon>
        <taxon>Gammaproteobacteria</taxon>
        <taxon>Enterobacterales</taxon>
        <taxon>Enterobacteriaceae</taxon>
        <taxon>Klebsiella/Raoultella group</taxon>
        <taxon>Klebsiella</taxon>
        <taxon>Klebsiella pneumoniae complex</taxon>
    </lineage>
</organism>
<evidence type="ECO:0000259" key="1">
    <source>
        <dbReference type="Pfam" id="PF01835"/>
    </source>
</evidence>
<dbReference type="PANTHER" id="PTHR40094:SF1">
    <property type="entry name" value="UBIQUITIN DOMAIN-CONTAINING PROTEIN"/>
    <property type="match status" value="1"/>
</dbReference>
<evidence type="ECO:0000313" key="5">
    <source>
        <dbReference type="EMBL" id="STT47119.1"/>
    </source>
</evidence>
<feature type="domain" description="Alpha-2-macroglobulin MG3" evidence="2">
    <location>
        <begin position="161"/>
        <end position="253"/>
    </location>
</feature>
<dbReference type="GO" id="GO:0004866">
    <property type="term" value="F:endopeptidase inhibitor activity"/>
    <property type="evidence" value="ECO:0007669"/>
    <property type="project" value="InterPro"/>
</dbReference>
<dbReference type="InterPro" id="IPR002890">
    <property type="entry name" value="MG2"/>
</dbReference>
<feature type="domain" description="Alpha-2 macroglobulin MG2" evidence="4">
    <location>
        <begin position="41"/>
        <end position="159"/>
    </location>
</feature>
<evidence type="ECO:0000259" key="4">
    <source>
        <dbReference type="Pfam" id="PF21142"/>
    </source>
</evidence>
<dbReference type="InterPro" id="IPR051802">
    <property type="entry name" value="YfhM-like"/>
</dbReference>